<dbReference type="KEGG" id="vg:14006814"/>
<evidence type="ECO:0000313" key="2">
    <source>
        <dbReference type="Proteomes" id="UP000007263"/>
    </source>
</evidence>
<dbReference type="Proteomes" id="UP000007263">
    <property type="component" value="Segment"/>
</dbReference>
<organism evidence="1 2">
    <name type="scientific">Enterobacter phage EcP1</name>
    <dbReference type="NCBI Taxonomy" id="942016"/>
    <lineage>
        <taxon>Viruses</taxon>
        <taxon>Duplodnaviria</taxon>
        <taxon>Heunggongvirae</taxon>
        <taxon>Uroviricota</taxon>
        <taxon>Caudoviricetes</taxon>
        <taxon>Schitoviridae</taxon>
        <taxon>Eceepunavirus</taxon>
        <taxon>Eceepunavirus EcP1</taxon>
    </lineage>
</organism>
<keyword evidence="2" id="KW-1185">Reference proteome</keyword>
<protein>
    <submittedName>
        <fullName evidence="1">Uncharacterized protein</fullName>
    </submittedName>
</protein>
<sequence length="75" mass="8644">MTKKIKVCGCPCCGKSAFWCKGDKQTRMLDFTECGNCGLRIEGDYKPQSSLELWNTRVMDHYVENCYYNIDGEKC</sequence>
<proteinExistence type="predicted"/>
<name>E9NIG0_9CAUD</name>
<gene>
    <name evidence="1" type="ORF">EcP1_gp35</name>
</gene>
<reference evidence="1 2" key="1">
    <citation type="submission" date="2010-11" db="EMBL/GenBank/DDBJ databases">
        <title>Complete nucleotide sequence of the bacteriophage EcP1, a new member of the N4-like viruses.</title>
        <authorList>
            <person name="Zhu J."/>
            <person name="Rao X."/>
            <person name="Tan Y."/>
            <person name="Hu Z."/>
            <person name="Xiong K."/>
            <person name="Chen Z."/>
            <person name="Li S."/>
            <person name="Yang J."/>
            <person name="Jin X."/>
            <person name="Chen Y."/>
            <person name="Hu F."/>
        </authorList>
    </citation>
    <scope>NUCLEOTIDE SEQUENCE [LARGE SCALE GENOMIC DNA]</scope>
</reference>
<dbReference type="RefSeq" id="YP_007003158.1">
    <property type="nucleotide sequence ID" value="NC_019485.1"/>
</dbReference>
<evidence type="ECO:0000313" key="1">
    <source>
        <dbReference type="EMBL" id="ADU79186.1"/>
    </source>
</evidence>
<accession>E9NIG0</accession>
<dbReference type="GeneID" id="14006814"/>
<dbReference type="EMBL" id="HQ641380">
    <property type="protein sequence ID" value="ADU79186.1"/>
    <property type="molecule type" value="Genomic_DNA"/>
</dbReference>